<feature type="transmembrane region" description="Helical" evidence="7">
    <location>
        <begin position="301"/>
        <end position="327"/>
    </location>
</feature>
<dbReference type="GO" id="GO:0055085">
    <property type="term" value="P:transmembrane transport"/>
    <property type="evidence" value="ECO:0007669"/>
    <property type="project" value="InterPro"/>
</dbReference>
<accession>A0A543FKU0</accession>
<dbReference type="Proteomes" id="UP000320235">
    <property type="component" value="Unassembled WGS sequence"/>
</dbReference>
<feature type="transmembrane region" description="Helical" evidence="7">
    <location>
        <begin position="197"/>
        <end position="217"/>
    </location>
</feature>
<sequence length="337" mass="36474">MPAAEAAGIPVRPPEGGTMAVYILRRLLQVIPMLLLVTFVVFLLVHAAPYDVVDSITTPQMSDETVAAIRERYGLDQPMLVQYGLWLSHVVQGDLGYSLASRHSIADELAVRIPNTIVLVAPAYLVALVLAVVLGLLAGSRRGKPVDKVIDGLAGIGIATPSFWFALLVIYVFGYVLRWFPIIGMHSVGKQGDPLDFLAHFVMPFLVLVVAFFPELARYVRSATISQLSQDYVLVQRGFGASGRQILSRHVSRNVMLPIITQLGLALPILVTGAIVTESIFGWPGVGPYFLTATRSLDYPVILAVLLLSAVLVIVGNLIADILYVLVDPRIRIGAGS</sequence>
<keyword evidence="3" id="KW-1003">Cell membrane</keyword>
<dbReference type="Gene3D" id="1.10.3720.10">
    <property type="entry name" value="MetI-like"/>
    <property type="match status" value="1"/>
</dbReference>
<comment type="caution">
    <text evidence="9">The sequence shown here is derived from an EMBL/GenBank/DDBJ whole genome shotgun (WGS) entry which is preliminary data.</text>
</comment>
<dbReference type="InterPro" id="IPR000515">
    <property type="entry name" value="MetI-like"/>
</dbReference>
<dbReference type="GO" id="GO:0005886">
    <property type="term" value="C:plasma membrane"/>
    <property type="evidence" value="ECO:0007669"/>
    <property type="project" value="UniProtKB-SubCell"/>
</dbReference>
<dbReference type="EMBL" id="VFPE01000001">
    <property type="protein sequence ID" value="TQM34473.1"/>
    <property type="molecule type" value="Genomic_DNA"/>
</dbReference>
<feature type="transmembrane region" description="Helical" evidence="7">
    <location>
        <begin position="27"/>
        <end position="48"/>
    </location>
</feature>
<evidence type="ECO:0000313" key="10">
    <source>
        <dbReference type="Proteomes" id="UP000320235"/>
    </source>
</evidence>
<keyword evidence="4 7" id="KW-0812">Transmembrane</keyword>
<evidence type="ECO:0000256" key="5">
    <source>
        <dbReference type="ARBA" id="ARBA00022989"/>
    </source>
</evidence>
<dbReference type="PANTHER" id="PTHR43163:SF6">
    <property type="entry name" value="DIPEPTIDE TRANSPORT SYSTEM PERMEASE PROTEIN DPPB-RELATED"/>
    <property type="match status" value="1"/>
</dbReference>
<protein>
    <submittedName>
        <fullName evidence="9">Peptide/nickel transport system permease protein</fullName>
    </submittedName>
</protein>
<dbReference type="PANTHER" id="PTHR43163">
    <property type="entry name" value="DIPEPTIDE TRANSPORT SYSTEM PERMEASE PROTEIN DPPB-RELATED"/>
    <property type="match status" value="1"/>
</dbReference>
<evidence type="ECO:0000256" key="2">
    <source>
        <dbReference type="ARBA" id="ARBA00022448"/>
    </source>
</evidence>
<keyword evidence="2 7" id="KW-0813">Transport</keyword>
<dbReference type="Pfam" id="PF00528">
    <property type="entry name" value="BPD_transp_1"/>
    <property type="match status" value="1"/>
</dbReference>
<keyword evidence="5 7" id="KW-1133">Transmembrane helix</keyword>
<dbReference type="SUPFAM" id="SSF161098">
    <property type="entry name" value="MetI-like"/>
    <property type="match status" value="1"/>
</dbReference>
<evidence type="ECO:0000259" key="8">
    <source>
        <dbReference type="PROSITE" id="PS50928"/>
    </source>
</evidence>
<feature type="transmembrane region" description="Helical" evidence="7">
    <location>
        <begin position="149"/>
        <end position="177"/>
    </location>
</feature>
<feature type="domain" description="ABC transmembrane type-1" evidence="8">
    <location>
        <begin position="113"/>
        <end position="320"/>
    </location>
</feature>
<comment type="similarity">
    <text evidence="7">Belongs to the binding-protein-dependent transport system permease family.</text>
</comment>
<dbReference type="PROSITE" id="PS50928">
    <property type="entry name" value="ABC_TM1"/>
    <property type="match status" value="1"/>
</dbReference>
<dbReference type="InterPro" id="IPR045621">
    <property type="entry name" value="BPD_transp_1_N"/>
</dbReference>
<evidence type="ECO:0000313" key="9">
    <source>
        <dbReference type="EMBL" id="TQM34473.1"/>
    </source>
</evidence>
<evidence type="ECO:0000256" key="3">
    <source>
        <dbReference type="ARBA" id="ARBA00022475"/>
    </source>
</evidence>
<gene>
    <name evidence="9" type="ORF">FB391_0761</name>
</gene>
<evidence type="ECO:0000256" key="6">
    <source>
        <dbReference type="ARBA" id="ARBA00023136"/>
    </source>
</evidence>
<reference evidence="9 10" key="1">
    <citation type="submission" date="2019-06" db="EMBL/GenBank/DDBJ databases">
        <title>Sequencing the genomes of 1000 actinobacteria strains.</title>
        <authorList>
            <person name="Klenk H.-P."/>
        </authorList>
    </citation>
    <scope>NUCLEOTIDE SEQUENCE [LARGE SCALE GENOMIC DNA]</scope>
    <source>
        <strain evidence="9 10">DSM 105492</strain>
    </source>
</reference>
<evidence type="ECO:0000256" key="7">
    <source>
        <dbReference type="RuleBase" id="RU363032"/>
    </source>
</evidence>
<evidence type="ECO:0000256" key="1">
    <source>
        <dbReference type="ARBA" id="ARBA00004651"/>
    </source>
</evidence>
<comment type="subcellular location">
    <subcellularLocation>
        <location evidence="1 7">Cell membrane</location>
        <topology evidence="1 7">Multi-pass membrane protein</topology>
    </subcellularLocation>
</comment>
<evidence type="ECO:0000256" key="4">
    <source>
        <dbReference type="ARBA" id="ARBA00022692"/>
    </source>
</evidence>
<keyword evidence="10" id="KW-1185">Reference proteome</keyword>
<dbReference type="InterPro" id="IPR035906">
    <property type="entry name" value="MetI-like_sf"/>
</dbReference>
<proteinExistence type="inferred from homology"/>
<keyword evidence="6 7" id="KW-0472">Membrane</keyword>
<name>A0A543FKU0_9MICO</name>
<organism evidence="9 10">
    <name type="scientific">Microbacterium kyungheense</name>
    <dbReference type="NCBI Taxonomy" id="1263636"/>
    <lineage>
        <taxon>Bacteria</taxon>
        <taxon>Bacillati</taxon>
        <taxon>Actinomycetota</taxon>
        <taxon>Actinomycetes</taxon>
        <taxon>Micrococcales</taxon>
        <taxon>Microbacteriaceae</taxon>
        <taxon>Microbacterium</taxon>
    </lineage>
</organism>
<dbReference type="Pfam" id="PF19300">
    <property type="entry name" value="BPD_transp_1_N"/>
    <property type="match status" value="1"/>
</dbReference>
<feature type="transmembrane region" description="Helical" evidence="7">
    <location>
        <begin position="255"/>
        <end position="281"/>
    </location>
</feature>
<feature type="transmembrane region" description="Helical" evidence="7">
    <location>
        <begin position="117"/>
        <end position="137"/>
    </location>
</feature>
<dbReference type="AlphaFoldDB" id="A0A543FKU0"/>
<dbReference type="CDD" id="cd06261">
    <property type="entry name" value="TM_PBP2"/>
    <property type="match status" value="1"/>
</dbReference>